<comment type="caution">
    <text evidence="1">The sequence shown here is derived from an EMBL/GenBank/DDBJ whole genome shotgun (WGS) entry which is preliminary data.</text>
</comment>
<gene>
    <name evidence="1" type="ORF">ACFOY1_15770</name>
</gene>
<evidence type="ECO:0000313" key="1">
    <source>
        <dbReference type="EMBL" id="MFC4202414.1"/>
    </source>
</evidence>
<dbReference type="PANTHER" id="PTHR31891:SF1">
    <property type="entry name" value="FORMAMIDASE C869.04-RELATED"/>
    <property type="match status" value="1"/>
</dbReference>
<reference evidence="2" key="1">
    <citation type="journal article" date="2019" name="Int. J. Syst. Evol. Microbiol.">
        <title>The Global Catalogue of Microorganisms (GCM) 10K type strain sequencing project: providing services to taxonomists for standard genome sequencing and annotation.</title>
        <authorList>
            <consortium name="The Broad Institute Genomics Platform"/>
            <consortium name="The Broad Institute Genome Sequencing Center for Infectious Disease"/>
            <person name="Wu L."/>
            <person name="Ma J."/>
        </authorList>
    </citation>
    <scope>NUCLEOTIDE SEQUENCE [LARGE SCALE GENOMIC DNA]</scope>
    <source>
        <strain evidence="2">LMG 24813</strain>
    </source>
</reference>
<accession>A0ABV8NZP5</accession>
<dbReference type="RefSeq" id="WP_217966145.1">
    <property type="nucleotide sequence ID" value="NZ_JAHTBN010000010.1"/>
</dbReference>
<proteinExistence type="predicted"/>
<dbReference type="EMBL" id="JBHSBV010000005">
    <property type="protein sequence ID" value="MFC4202414.1"/>
    <property type="molecule type" value="Genomic_DNA"/>
</dbReference>
<organism evidence="1 2">
    <name type="scientific">Candidimonas humi</name>
    <dbReference type="NCBI Taxonomy" id="683355"/>
    <lineage>
        <taxon>Bacteria</taxon>
        <taxon>Pseudomonadati</taxon>
        <taxon>Pseudomonadota</taxon>
        <taxon>Betaproteobacteria</taxon>
        <taxon>Burkholderiales</taxon>
        <taxon>Alcaligenaceae</taxon>
        <taxon>Candidimonas</taxon>
    </lineage>
</organism>
<sequence length="316" mass="33913">MSIHHLSASKNTVRVGLIDRSYPPLLSIESGDELHLSTWSLWAGEVEYGASFDDIMQVRQRYAGRGPHTLTGPVAVRGAKAGQVLRVDILQLEVGATGFNIMTPGQLSRGLLAPDFPQGTVRHFKIDRATMTADFCGGIRIPVRPFLGILGVAPEAAGGHTSSVPGPFGGNIDCAELVAGTTLYLPIWVDEALFYAGDAHAVQGHGEVNGTALETSMDLVRLRLSVEPGMKLGAPRAETPTHWITMDFDPDLRTAARRALEAMVALIKTLTGLALDEAYRLCSLAADLIITQVVNGHQGVHVRLPKSLFASHKDQV</sequence>
<dbReference type="Pfam" id="PF03069">
    <property type="entry name" value="FmdA_AmdA"/>
    <property type="match status" value="2"/>
</dbReference>
<name>A0ABV8NZP5_9BURK</name>
<protein>
    <submittedName>
        <fullName evidence="1">Acetamidase/formamidase family protein</fullName>
    </submittedName>
</protein>
<evidence type="ECO:0000313" key="2">
    <source>
        <dbReference type="Proteomes" id="UP001595848"/>
    </source>
</evidence>
<dbReference type="InterPro" id="IPR004304">
    <property type="entry name" value="FmdA_AmdA"/>
</dbReference>
<dbReference type="PANTHER" id="PTHR31891">
    <property type="entry name" value="FORMAMIDASE C869.04-RELATED"/>
    <property type="match status" value="1"/>
</dbReference>
<dbReference type="Proteomes" id="UP001595848">
    <property type="component" value="Unassembled WGS sequence"/>
</dbReference>
<keyword evidence="2" id="KW-1185">Reference proteome</keyword>